<dbReference type="AlphaFoldDB" id="A0A0B2UQV7"/>
<comment type="caution">
    <text evidence="2">The sequence shown here is derived from an EMBL/GenBank/DDBJ whole genome shotgun (WGS) entry which is preliminary data.</text>
</comment>
<proteinExistence type="predicted"/>
<dbReference type="EMBL" id="JPKZ01003119">
    <property type="protein sequence ID" value="KHN73376.1"/>
    <property type="molecule type" value="Genomic_DNA"/>
</dbReference>
<keyword evidence="3" id="KW-1185">Reference proteome</keyword>
<sequence length="187" mass="20383">MASGSVDSQGPQLKGPTEVISNINRLLFDAVEKAEKVLEDLAKVAQGRKETGKNFHGGQASATEASRRPADAALSNNQSLNGFNLIVAPSTESRNTNMPLGNVVPSDSSVIKNRREGVTFMCRDRIFENGDKILVYVKDLTELYGLNLELNVLVGSEQEIAQEMTLQIECSDLKSNTSPMRNLRTSI</sequence>
<protein>
    <submittedName>
        <fullName evidence="2">Uncharacterized protein</fullName>
    </submittedName>
</protein>
<organism evidence="2 3">
    <name type="scientific">Toxocara canis</name>
    <name type="common">Canine roundworm</name>
    <dbReference type="NCBI Taxonomy" id="6265"/>
    <lineage>
        <taxon>Eukaryota</taxon>
        <taxon>Metazoa</taxon>
        <taxon>Ecdysozoa</taxon>
        <taxon>Nematoda</taxon>
        <taxon>Chromadorea</taxon>
        <taxon>Rhabditida</taxon>
        <taxon>Spirurina</taxon>
        <taxon>Ascaridomorpha</taxon>
        <taxon>Ascaridoidea</taxon>
        <taxon>Toxocaridae</taxon>
        <taxon>Toxocara</taxon>
    </lineage>
</organism>
<dbReference type="Proteomes" id="UP000031036">
    <property type="component" value="Unassembled WGS sequence"/>
</dbReference>
<evidence type="ECO:0000256" key="1">
    <source>
        <dbReference type="SAM" id="MobiDB-lite"/>
    </source>
</evidence>
<gene>
    <name evidence="2" type="ORF">Tcan_15508</name>
</gene>
<reference evidence="2 3" key="1">
    <citation type="submission" date="2014-11" db="EMBL/GenBank/DDBJ databases">
        <title>Genetic blueprint of the zoonotic pathogen Toxocara canis.</title>
        <authorList>
            <person name="Zhu X.-Q."/>
            <person name="Korhonen P.K."/>
            <person name="Cai H."/>
            <person name="Young N.D."/>
            <person name="Nejsum P."/>
            <person name="von Samson-Himmelstjerna G."/>
            <person name="Boag P.R."/>
            <person name="Tan P."/>
            <person name="Li Q."/>
            <person name="Min J."/>
            <person name="Yang Y."/>
            <person name="Wang X."/>
            <person name="Fang X."/>
            <person name="Hall R.S."/>
            <person name="Hofmann A."/>
            <person name="Sternberg P.W."/>
            <person name="Jex A.R."/>
            <person name="Gasser R.B."/>
        </authorList>
    </citation>
    <scope>NUCLEOTIDE SEQUENCE [LARGE SCALE GENOMIC DNA]</scope>
    <source>
        <strain evidence="2">PN_DK_2014</strain>
    </source>
</reference>
<feature type="region of interest" description="Disordered" evidence="1">
    <location>
        <begin position="49"/>
        <end position="70"/>
    </location>
</feature>
<evidence type="ECO:0000313" key="2">
    <source>
        <dbReference type="EMBL" id="KHN73376.1"/>
    </source>
</evidence>
<accession>A0A0B2UQV7</accession>
<name>A0A0B2UQV7_TOXCA</name>
<evidence type="ECO:0000313" key="3">
    <source>
        <dbReference type="Proteomes" id="UP000031036"/>
    </source>
</evidence>